<keyword evidence="3" id="KW-1185">Reference proteome</keyword>
<evidence type="ECO:0000313" key="3">
    <source>
        <dbReference type="Proteomes" id="UP000433406"/>
    </source>
</evidence>
<comment type="caution">
    <text evidence="2">The sequence shown here is derived from an EMBL/GenBank/DDBJ whole genome shotgun (WGS) entry which is preliminary data.</text>
</comment>
<keyword evidence="1" id="KW-1133">Transmembrane helix</keyword>
<evidence type="ECO:0000313" key="2">
    <source>
        <dbReference type="EMBL" id="MTB95095.1"/>
    </source>
</evidence>
<feature type="transmembrane region" description="Helical" evidence="1">
    <location>
        <begin position="34"/>
        <end position="53"/>
    </location>
</feature>
<dbReference type="RefSeq" id="WP_154614786.1">
    <property type="nucleotide sequence ID" value="NZ_CP053660.1"/>
</dbReference>
<dbReference type="EMBL" id="WLCI01000008">
    <property type="protein sequence ID" value="MTB95095.1"/>
    <property type="molecule type" value="Genomic_DNA"/>
</dbReference>
<accession>A0A6I3JAP0</accession>
<keyword evidence="1" id="KW-0812">Transmembrane</keyword>
<proteinExistence type="predicted"/>
<dbReference type="AlphaFoldDB" id="A0A6I3JAP0"/>
<keyword evidence="1" id="KW-0472">Membrane</keyword>
<evidence type="ECO:0000256" key="1">
    <source>
        <dbReference type="SAM" id="Phobius"/>
    </source>
</evidence>
<sequence length="259" mass="25717">MRTPLLWTRALVLAVVALGAGVVSHVAADGSLPHPVALAALLGLSTVLVAPLLRTRASAGRLVALVVGGQLATHAALSTLAGHAGTATTSATTSATGSAPAAPLRAAPDLAGTMGAAADASTRRTGSLIEQYQSATAGVAGGPAADPFSALSAFVDHQVAHLAAQGPTMVLAHTLGAVALGLWLAVGESALWSLVHLGLARLDVATRAHLVLGAALAAVRDTLAAGRVHLPAPVPRRVRLPGVLDDPSRRRGPPSLLPA</sequence>
<organism evidence="2 3">
    <name type="scientific">Nocardioides marmotae</name>
    <dbReference type="NCBI Taxonomy" id="2663857"/>
    <lineage>
        <taxon>Bacteria</taxon>
        <taxon>Bacillati</taxon>
        <taxon>Actinomycetota</taxon>
        <taxon>Actinomycetes</taxon>
        <taxon>Propionibacteriales</taxon>
        <taxon>Nocardioidaceae</taxon>
        <taxon>Nocardioides</taxon>
    </lineage>
</organism>
<reference evidence="2 3" key="1">
    <citation type="submission" date="2019-10" db="EMBL/GenBank/DDBJ databases">
        <title>Nocardioides novel species isolated from the excrement of Marmot.</title>
        <authorList>
            <person name="Zhang G."/>
        </authorList>
    </citation>
    <scope>NUCLEOTIDE SEQUENCE [LARGE SCALE GENOMIC DNA]</scope>
    <source>
        <strain evidence="3">zg-579</strain>
    </source>
</reference>
<protein>
    <submittedName>
        <fullName evidence="2">Uncharacterized protein</fullName>
    </submittedName>
</protein>
<name>A0A6I3JAP0_9ACTN</name>
<dbReference type="Proteomes" id="UP000433406">
    <property type="component" value="Unassembled WGS sequence"/>
</dbReference>
<gene>
    <name evidence="2" type="ORF">GGQ22_08340</name>
</gene>